<keyword evidence="1" id="KW-0175">Coiled coil</keyword>
<organism evidence="4 5">
    <name type="scientific">Paenibacillus mendelii</name>
    <dbReference type="NCBI Taxonomy" id="206163"/>
    <lineage>
        <taxon>Bacteria</taxon>
        <taxon>Bacillati</taxon>
        <taxon>Bacillota</taxon>
        <taxon>Bacilli</taxon>
        <taxon>Bacillales</taxon>
        <taxon>Paenibacillaceae</taxon>
        <taxon>Paenibacillus</taxon>
    </lineage>
</organism>
<sequence>MSFFDKVKQGASDAAKKAQQTVEITKLKSQISGKEKDMEQLFHNIGASVYRAHQAGGSDESEEEVAGFLRQLDEMQTEIDLLEERIKNIRYEKSCSCGKVVPLDARFCPDCGAQLGEEPKPETTIGEIRVICSHCLTENELNSKFCLTCGSGLSSTSSHEDGYDEQGR</sequence>
<dbReference type="Proteomes" id="UP001589818">
    <property type="component" value="Unassembled WGS sequence"/>
</dbReference>
<dbReference type="EMBL" id="JBHLVF010000047">
    <property type="protein sequence ID" value="MFC0395984.1"/>
    <property type="molecule type" value="Genomic_DNA"/>
</dbReference>
<proteinExistence type="predicted"/>
<dbReference type="Pfam" id="PF12773">
    <property type="entry name" value="DZR"/>
    <property type="match status" value="1"/>
</dbReference>
<protein>
    <submittedName>
        <fullName evidence="4">Zinc ribbon domain-containing protein</fullName>
    </submittedName>
</protein>
<feature type="domain" description="DZANK-type" evidence="3">
    <location>
        <begin position="96"/>
        <end position="150"/>
    </location>
</feature>
<evidence type="ECO:0000313" key="4">
    <source>
        <dbReference type="EMBL" id="MFC0395984.1"/>
    </source>
</evidence>
<feature type="region of interest" description="Disordered" evidence="2">
    <location>
        <begin position="1"/>
        <end position="20"/>
    </location>
</feature>
<feature type="coiled-coil region" evidence="1">
    <location>
        <begin position="58"/>
        <end position="92"/>
    </location>
</feature>
<reference evidence="4 5" key="1">
    <citation type="submission" date="2024-09" db="EMBL/GenBank/DDBJ databases">
        <authorList>
            <person name="Sun Q."/>
            <person name="Mori K."/>
        </authorList>
    </citation>
    <scope>NUCLEOTIDE SEQUENCE [LARGE SCALE GENOMIC DNA]</scope>
    <source>
        <strain evidence="4 5">CCM 4839</strain>
    </source>
</reference>
<accession>A0ABV6JKF9</accession>
<gene>
    <name evidence="4" type="ORF">ACFFJ8_32010</name>
</gene>
<comment type="caution">
    <text evidence="4">The sequence shown here is derived from an EMBL/GenBank/DDBJ whole genome shotgun (WGS) entry which is preliminary data.</text>
</comment>
<evidence type="ECO:0000256" key="1">
    <source>
        <dbReference type="SAM" id="Coils"/>
    </source>
</evidence>
<evidence type="ECO:0000313" key="5">
    <source>
        <dbReference type="Proteomes" id="UP001589818"/>
    </source>
</evidence>
<dbReference type="RefSeq" id="WP_204817377.1">
    <property type="nucleotide sequence ID" value="NZ_JANHOF010000002.1"/>
</dbReference>
<evidence type="ECO:0000256" key="2">
    <source>
        <dbReference type="SAM" id="MobiDB-lite"/>
    </source>
</evidence>
<dbReference type="InterPro" id="IPR025874">
    <property type="entry name" value="DZR"/>
</dbReference>
<name>A0ABV6JKF9_9BACL</name>
<keyword evidence="5" id="KW-1185">Reference proteome</keyword>
<evidence type="ECO:0000259" key="3">
    <source>
        <dbReference type="Pfam" id="PF12773"/>
    </source>
</evidence>